<dbReference type="SUPFAM" id="SSF53098">
    <property type="entry name" value="Ribonuclease H-like"/>
    <property type="match status" value="1"/>
</dbReference>
<proteinExistence type="predicted"/>
<keyword evidence="2" id="KW-1185">Reference proteome</keyword>
<dbReference type="Proteomes" id="UP001234178">
    <property type="component" value="Unassembled WGS sequence"/>
</dbReference>
<dbReference type="EMBL" id="JAOYFB010000002">
    <property type="protein sequence ID" value="KAK4005800.1"/>
    <property type="molecule type" value="Genomic_DNA"/>
</dbReference>
<accession>A0ABQ9Z020</accession>
<reference evidence="1 2" key="1">
    <citation type="journal article" date="2023" name="Nucleic Acids Res.">
        <title>The hologenome of Daphnia magna reveals possible DNA methylation and microbiome-mediated evolution of the host genome.</title>
        <authorList>
            <person name="Chaturvedi A."/>
            <person name="Li X."/>
            <person name="Dhandapani V."/>
            <person name="Marshall H."/>
            <person name="Kissane S."/>
            <person name="Cuenca-Cambronero M."/>
            <person name="Asole G."/>
            <person name="Calvet F."/>
            <person name="Ruiz-Romero M."/>
            <person name="Marangio P."/>
            <person name="Guigo R."/>
            <person name="Rago D."/>
            <person name="Mirbahai L."/>
            <person name="Eastwood N."/>
            <person name="Colbourne J.K."/>
            <person name="Zhou J."/>
            <person name="Mallon E."/>
            <person name="Orsini L."/>
        </authorList>
    </citation>
    <scope>NUCLEOTIDE SEQUENCE [LARGE SCALE GENOMIC DNA]</scope>
    <source>
        <strain evidence="1">LRV0_1</strain>
    </source>
</reference>
<organism evidence="1 2">
    <name type="scientific">Daphnia magna</name>
    <dbReference type="NCBI Taxonomy" id="35525"/>
    <lineage>
        <taxon>Eukaryota</taxon>
        <taxon>Metazoa</taxon>
        <taxon>Ecdysozoa</taxon>
        <taxon>Arthropoda</taxon>
        <taxon>Crustacea</taxon>
        <taxon>Branchiopoda</taxon>
        <taxon>Diplostraca</taxon>
        <taxon>Cladocera</taxon>
        <taxon>Anomopoda</taxon>
        <taxon>Daphniidae</taxon>
        <taxon>Daphnia</taxon>
    </lineage>
</organism>
<gene>
    <name evidence="1" type="ORF">OUZ56_010924</name>
</gene>
<dbReference type="InterPro" id="IPR012337">
    <property type="entry name" value="RNaseH-like_sf"/>
</dbReference>
<protein>
    <submittedName>
        <fullName evidence="1">Uncharacterized protein</fullName>
    </submittedName>
</protein>
<evidence type="ECO:0000313" key="2">
    <source>
        <dbReference type="Proteomes" id="UP001234178"/>
    </source>
</evidence>
<name>A0ABQ9Z020_9CRUS</name>
<comment type="caution">
    <text evidence="1">The sequence shown here is derived from an EMBL/GenBank/DDBJ whole genome shotgun (WGS) entry which is preliminary data.</text>
</comment>
<evidence type="ECO:0000313" key="1">
    <source>
        <dbReference type="EMBL" id="KAK4005800.1"/>
    </source>
</evidence>
<sequence>MDIIDDLSTELKELTVPDLDTHEELEEVEHASFREVVEYCLTATYRATCIAHTLGCWLVVGDAMKAISDLGSHSALAWGELSHHELGVLKELTVLLQPFEDATNDLQGVYETTGNVIPCYLDLLNKSDQILQTNCQRLKKITHKAFNLCSTRYFLFLGTMLNPMIKKKWISKSGESDWAVVAAFKAELEMRAQQLQVSQPNLTEKKNCVPICAEASNEARQLYSTLLDEPSENQSGSTFAAVIEEFDTFLNEPLSSMRELVDPLKANGQTKPRIAKKCNLIR</sequence>